<name>A0AAX2IQE9_9FLAO</name>
<evidence type="ECO:0000313" key="2">
    <source>
        <dbReference type="EMBL" id="SQA91891.1"/>
    </source>
</evidence>
<evidence type="ECO:0000313" key="1">
    <source>
        <dbReference type="EMBL" id="SKB42929.1"/>
    </source>
</evidence>
<organism evidence="2 4">
    <name type="scientific">Chryseobacterium balustinum</name>
    <dbReference type="NCBI Taxonomy" id="246"/>
    <lineage>
        <taxon>Bacteria</taxon>
        <taxon>Pseudomonadati</taxon>
        <taxon>Bacteroidota</taxon>
        <taxon>Flavobacteriia</taxon>
        <taxon>Flavobacteriales</taxon>
        <taxon>Weeksellaceae</taxon>
        <taxon>Chryseobacterium group</taxon>
        <taxon>Chryseobacterium</taxon>
    </lineage>
</organism>
<dbReference type="AlphaFoldDB" id="A0AAX2IQE9"/>
<proteinExistence type="predicted"/>
<gene>
    <name evidence="2" type="ORF">NCTC11212_03528</name>
    <name evidence="1" type="ORF">SAMN05421800_101687</name>
</gene>
<keyword evidence="3" id="KW-1185">Reference proteome</keyword>
<comment type="caution">
    <text evidence="2">The sequence shown here is derived from an EMBL/GenBank/DDBJ whole genome shotgun (WGS) entry which is preliminary data.</text>
</comment>
<evidence type="ECO:0000313" key="3">
    <source>
        <dbReference type="Proteomes" id="UP000190669"/>
    </source>
</evidence>
<dbReference type="Proteomes" id="UP000190669">
    <property type="component" value="Unassembled WGS sequence"/>
</dbReference>
<dbReference type="Proteomes" id="UP000251937">
    <property type="component" value="Unassembled WGS sequence"/>
</dbReference>
<reference evidence="1 3" key="1">
    <citation type="submission" date="2017-02" db="EMBL/GenBank/DDBJ databases">
        <authorList>
            <person name="Varghese N."/>
            <person name="Submissions S."/>
        </authorList>
    </citation>
    <scope>NUCLEOTIDE SEQUENCE [LARGE SCALE GENOMIC DNA]</scope>
    <source>
        <strain evidence="1 3">DSM 16775</strain>
    </source>
</reference>
<evidence type="ECO:0000313" key="4">
    <source>
        <dbReference type="Proteomes" id="UP000251937"/>
    </source>
</evidence>
<protein>
    <submittedName>
        <fullName evidence="2">Uncharacterized protein</fullName>
    </submittedName>
</protein>
<dbReference type="EMBL" id="FUZE01000001">
    <property type="protein sequence ID" value="SKB42929.1"/>
    <property type="molecule type" value="Genomic_DNA"/>
</dbReference>
<dbReference type="EMBL" id="UAVR01000018">
    <property type="protein sequence ID" value="SQA91891.1"/>
    <property type="molecule type" value="Genomic_DNA"/>
</dbReference>
<reference evidence="2 4" key="2">
    <citation type="submission" date="2018-06" db="EMBL/GenBank/DDBJ databases">
        <authorList>
            <consortium name="Pathogen Informatics"/>
            <person name="Doyle S."/>
        </authorList>
    </citation>
    <scope>NUCLEOTIDE SEQUENCE [LARGE SCALE GENOMIC DNA]</scope>
    <source>
        <strain evidence="2 4">NCTC11212</strain>
    </source>
</reference>
<accession>A0AAX2IQE9</accession>
<sequence length="34" mass="4191">MVKIILYMDFLNQFFQKQYICAVNRDKNHAKKEI</sequence>